<keyword evidence="1" id="KW-1133">Transmembrane helix</keyword>
<dbReference type="PANTHER" id="PTHR46631:SF4">
    <property type="entry name" value="OS06G0359400 PROTEIN"/>
    <property type="match status" value="1"/>
</dbReference>
<feature type="transmembrane region" description="Helical" evidence="1">
    <location>
        <begin position="85"/>
        <end position="109"/>
    </location>
</feature>
<feature type="transmembrane region" description="Helical" evidence="1">
    <location>
        <begin position="121"/>
        <end position="140"/>
    </location>
</feature>
<dbReference type="Proteomes" id="UP001174677">
    <property type="component" value="Chromosome 3"/>
</dbReference>
<evidence type="ECO:0000313" key="2">
    <source>
        <dbReference type="EMBL" id="KAJ9185313.1"/>
    </source>
</evidence>
<dbReference type="EMBL" id="JARPOI010000003">
    <property type="protein sequence ID" value="KAJ9185313.1"/>
    <property type="molecule type" value="Genomic_DNA"/>
</dbReference>
<keyword evidence="1" id="KW-0472">Membrane</keyword>
<evidence type="ECO:0000313" key="3">
    <source>
        <dbReference type="Proteomes" id="UP001174677"/>
    </source>
</evidence>
<protein>
    <recommendedName>
        <fullName evidence="4">60S ribosomal protein L18a-like protein</fullName>
    </recommendedName>
</protein>
<keyword evidence="3" id="KW-1185">Reference proteome</keyword>
<keyword evidence="1" id="KW-0812">Transmembrane</keyword>
<gene>
    <name evidence="2" type="ORF">P3X46_004962</name>
</gene>
<sequence length="144" mass="15670">MNVVEERHSTIVVEEVYQNPPQQRNGVAQGFVINNEPSAPPPPPPPPPPITVVNTNVYVNPGEHVTEIQKSSTAPRRLPCCGIGVGWFLFMVGWFLCGIPWYAGAIILLCSKVDPRERPGYIGCSILALVITVIVIILAAKGKF</sequence>
<evidence type="ECO:0008006" key="4">
    <source>
        <dbReference type="Google" id="ProtNLM"/>
    </source>
</evidence>
<name>A0ABQ9MZ66_HEVBR</name>
<accession>A0ABQ9MZ66</accession>
<dbReference type="PANTHER" id="PTHR46631">
    <property type="entry name" value="60S RIBOSOMAL PROTEIN L18A-LIKE"/>
    <property type="match status" value="1"/>
</dbReference>
<dbReference type="InterPro" id="IPR044804">
    <property type="entry name" value="Ribosomal_eL20z-like"/>
</dbReference>
<organism evidence="2 3">
    <name type="scientific">Hevea brasiliensis</name>
    <name type="common">Para rubber tree</name>
    <name type="synonym">Siphonia brasiliensis</name>
    <dbReference type="NCBI Taxonomy" id="3981"/>
    <lineage>
        <taxon>Eukaryota</taxon>
        <taxon>Viridiplantae</taxon>
        <taxon>Streptophyta</taxon>
        <taxon>Embryophyta</taxon>
        <taxon>Tracheophyta</taxon>
        <taxon>Spermatophyta</taxon>
        <taxon>Magnoliopsida</taxon>
        <taxon>eudicotyledons</taxon>
        <taxon>Gunneridae</taxon>
        <taxon>Pentapetalae</taxon>
        <taxon>rosids</taxon>
        <taxon>fabids</taxon>
        <taxon>Malpighiales</taxon>
        <taxon>Euphorbiaceae</taxon>
        <taxon>Crotonoideae</taxon>
        <taxon>Micrandreae</taxon>
        <taxon>Hevea</taxon>
    </lineage>
</organism>
<evidence type="ECO:0000256" key="1">
    <source>
        <dbReference type="SAM" id="Phobius"/>
    </source>
</evidence>
<proteinExistence type="predicted"/>
<comment type="caution">
    <text evidence="2">The sequence shown here is derived from an EMBL/GenBank/DDBJ whole genome shotgun (WGS) entry which is preliminary data.</text>
</comment>
<reference evidence="2" key="1">
    <citation type="journal article" date="2023" name="Plant Biotechnol. J.">
        <title>Chromosome-level wild Hevea brasiliensis genome provides new tools for genomic-assisted breeding and valuable loci to elevate rubber yield.</title>
        <authorList>
            <person name="Cheng H."/>
            <person name="Song X."/>
            <person name="Hu Y."/>
            <person name="Wu T."/>
            <person name="Yang Q."/>
            <person name="An Z."/>
            <person name="Feng S."/>
            <person name="Deng Z."/>
            <person name="Wu W."/>
            <person name="Zeng X."/>
            <person name="Tu M."/>
            <person name="Wang X."/>
            <person name="Huang H."/>
        </authorList>
    </citation>
    <scope>NUCLEOTIDE SEQUENCE</scope>
    <source>
        <strain evidence="2">MT/VB/25A 57/8</strain>
    </source>
</reference>